<keyword evidence="6 9" id="KW-0238">DNA-binding</keyword>
<dbReference type="GO" id="GO:0003684">
    <property type="term" value="F:damaged DNA binding"/>
    <property type="evidence" value="ECO:0007669"/>
    <property type="project" value="UniProtKB-UniRule"/>
</dbReference>
<evidence type="ECO:0000256" key="9">
    <source>
        <dbReference type="HAMAP-Rule" id="MF_00096"/>
    </source>
</evidence>
<evidence type="ECO:0000259" key="11">
    <source>
        <dbReference type="PROSITE" id="PS00486"/>
    </source>
</evidence>
<accession>A0A1U7NH40</accession>
<dbReference type="InterPro" id="IPR016151">
    <property type="entry name" value="DNA_mismatch_repair_MutS_N"/>
</dbReference>
<comment type="function">
    <text evidence="8 9">This protein is involved in the repair of mismatches in DNA. It is possible that it carries out the mismatch recognition step. This protein has a weak ATPase activity.</text>
</comment>
<dbReference type="InterPro" id="IPR027417">
    <property type="entry name" value="P-loop_NTPase"/>
</dbReference>
<dbReference type="PIRSF" id="PIRSF037677">
    <property type="entry name" value="DNA_mis_repair_Msh6"/>
    <property type="match status" value="1"/>
</dbReference>
<dbReference type="PANTHER" id="PTHR11361">
    <property type="entry name" value="DNA MISMATCH REPAIR PROTEIN MUTS FAMILY MEMBER"/>
    <property type="match status" value="1"/>
</dbReference>
<dbReference type="FunFam" id="3.40.50.300:FF:000870">
    <property type="entry name" value="MutS protein homolog 4"/>
    <property type="match status" value="1"/>
</dbReference>
<dbReference type="NCBIfam" id="TIGR01070">
    <property type="entry name" value="mutS1"/>
    <property type="match status" value="1"/>
</dbReference>
<evidence type="ECO:0000256" key="6">
    <source>
        <dbReference type="ARBA" id="ARBA00023125"/>
    </source>
</evidence>
<dbReference type="Pfam" id="PF01624">
    <property type="entry name" value="MutS_I"/>
    <property type="match status" value="1"/>
</dbReference>
<dbReference type="EMBL" id="MPJW01000100">
    <property type="protein sequence ID" value="OLU40696.1"/>
    <property type="molecule type" value="Genomic_DNA"/>
</dbReference>
<keyword evidence="13" id="KW-1185">Reference proteome</keyword>
<organism evidence="12 13">
    <name type="scientific">Ileibacterium valens</name>
    <dbReference type="NCBI Taxonomy" id="1862668"/>
    <lineage>
        <taxon>Bacteria</taxon>
        <taxon>Bacillati</taxon>
        <taxon>Bacillota</taxon>
        <taxon>Erysipelotrichia</taxon>
        <taxon>Erysipelotrichales</taxon>
        <taxon>Erysipelotrichaceae</taxon>
        <taxon>Ileibacterium</taxon>
    </lineage>
</organism>
<dbReference type="InterPro" id="IPR036187">
    <property type="entry name" value="DNA_mismatch_repair_MutS_sf"/>
</dbReference>
<evidence type="ECO:0000256" key="7">
    <source>
        <dbReference type="ARBA" id="ARBA00023204"/>
    </source>
</evidence>
<dbReference type="RefSeq" id="WP_075818806.1">
    <property type="nucleotide sequence ID" value="NZ_CAPNHH010000026.1"/>
</dbReference>
<dbReference type="PANTHER" id="PTHR11361:SF34">
    <property type="entry name" value="DNA MISMATCH REPAIR PROTEIN MSH1, MITOCHONDRIAL"/>
    <property type="match status" value="1"/>
</dbReference>
<dbReference type="Proteomes" id="UP000186341">
    <property type="component" value="Unassembled WGS sequence"/>
</dbReference>
<dbReference type="NCBIfam" id="NF003810">
    <property type="entry name" value="PRK05399.1"/>
    <property type="match status" value="1"/>
</dbReference>
<dbReference type="GO" id="GO:0030983">
    <property type="term" value="F:mismatched DNA binding"/>
    <property type="evidence" value="ECO:0007669"/>
    <property type="project" value="InterPro"/>
</dbReference>
<dbReference type="PROSITE" id="PS00486">
    <property type="entry name" value="DNA_MISMATCH_REPAIR_2"/>
    <property type="match status" value="1"/>
</dbReference>
<gene>
    <name evidence="9" type="primary">mutS</name>
    <name evidence="12" type="ORF">BO222_04570</name>
</gene>
<evidence type="ECO:0000313" key="12">
    <source>
        <dbReference type="EMBL" id="OLU40696.1"/>
    </source>
</evidence>
<evidence type="ECO:0000256" key="2">
    <source>
        <dbReference type="ARBA" id="ARBA00021982"/>
    </source>
</evidence>
<evidence type="ECO:0000313" key="13">
    <source>
        <dbReference type="Proteomes" id="UP000186341"/>
    </source>
</evidence>
<dbReference type="Gene3D" id="3.40.1170.10">
    <property type="entry name" value="DNA repair protein MutS, domain I"/>
    <property type="match status" value="1"/>
</dbReference>
<feature type="domain" description="DNA mismatch repair proteins mutS family" evidence="11">
    <location>
        <begin position="678"/>
        <end position="694"/>
    </location>
</feature>
<sequence>MSTEKSQYSPMMQHYLQLKEENPEPILMYRLGDFYEMFFEDAKICSRELDLVLTGRAAGKEKAPMCGVPHHSVQSYISRLIKKGYKVAICEQLEDPSKAKGLVERGIVRIITPGTWMEENLNDRSENYMAVLHTNPWQMCLIFCDLSTGKLKYEILEKSLSVLNQALAEMKISELVYDRSVDKSWIKALGSREDFVLSLQKAMPLSLEDESLLPMQDELLENTLQILIGYIQKTQMQHADHLMKLELLHDPEELVMDADTRSHLELIRTQSTSSKAKSLWEFMDRTLTSMGSRMLKNWIESPLTNVERIRHRQEAVQILLDQFLLRDQLRDHLDFVYDMERLAARISYGSASPRDVLQLIESIEHAAPILELSKDLHSCYPFLQTVDDCSDLYHEIHTAIQEDPPLTLKEGNVFAKGYNEKLDELRVLADESSQAILNMEMRERERTGIKNLKIGYNRVFGYYIDIRQNSVSMVKDEYGYTPRQTLSNSTRFVTDELKDLESRILSAQEQKVALEQELFDQLLNTIRKRLNDLHTLAKAMALIDVSVSLASIANDYGYVRPIFNSEHRVDVEEGKHPVLEQMISGYISNNWKMDTENHIQIITGPNMGGKSTWLRQNALLVIMAQMGSFVPARKAEFPIFKRIFTRIGANDDLMKGKSTFMVEMMEANEALQFADENSLILFDEIGRGTSTYDGMALAQAMIEYFEDAIKAKTLFSTHYHELTDLENQREGIKNVHADVKEKDGQIEFRYRITEGKSDKSYGIHVAELAKLPDMVITRAEDLLKTYEEQDEGKTFQPSFFVMEKSNPARNELLRRMEELDVDALSPRQALDCLYQLKNLANEAVTEK</sequence>
<dbReference type="SUPFAM" id="SSF52540">
    <property type="entry name" value="P-loop containing nucleoside triphosphate hydrolases"/>
    <property type="match status" value="1"/>
</dbReference>
<keyword evidence="3 9" id="KW-0547">Nucleotide-binding</keyword>
<dbReference type="Gene3D" id="6.10.140.430">
    <property type="match status" value="1"/>
</dbReference>
<dbReference type="InterPro" id="IPR007695">
    <property type="entry name" value="DNA_mismatch_repair_MutS-lik_N"/>
</dbReference>
<feature type="coiled-coil region" evidence="10">
    <location>
        <begin position="490"/>
        <end position="517"/>
    </location>
</feature>
<dbReference type="GO" id="GO:0140664">
    <property type="term" value="F:ATP-dependent DNA damage sensor activity"/>
    <property type="evidence" value="ECO:0007669"/>
    <property type="project" value="InterPro"/>
</dbReference>
<comment type="similarity">
    <text evidence="1 9">Belongs to the DNA mismatch repair MutS family.</text>
</comment>
<dbReference type="GO" id="GO:0005829">
    <property type="term" value="C:cytosol"/>
    <property type="evidence" value="ECO:0007669"/>
    <property type="project" value="TreeGrafter"/>
</dbReference>
<evidence type="ECO:0000256" key="3">
    <source>
        <dbReference type="ARBA" id="ARBA00022741"/>
    </source>
</evidence>
<dbReference type="Pfam" id="PF05190">
    <property type="entry name" value="MutS_IV"/>
    <property type="match status" value="1"/>
</dbReference>
<protein>
    <recommendedName>
        <fullName evidence="2 9">DNA mismatch repair protein MutS</fullName>
    </recommendedName>
</protein>
<dbReference type="FunFam" id="3.40.1170.10:FF:000001">
    <property type="entry name" value="DNA mismatch repair protein MutS"/>
    <property type="match status" value="1"/>
</dbReference>
<reference evidence="12 13" key="1">
    <citation type="submission" date="2016-11" db="EMBL/GenBank/DDBJ databases">
        <title>Description of two novel members of the family Erysipelotrichaceae: Ileibacterium lipovorans gen. nov., sp. nov. and Dubosiella newyorkensis, gen. nov., sp. nov.</title>
        <authorList>
            <person name="Cox L.M."/>
            <person name="Sohn J."/>
            <person name="Tyrrell K.L."/>
            <person name="Citron D.M."/>
            <person name="Lawson P.A."/>
            <person name="Patel N.B."/>
            <person name="Iizumi T."/>
            <person name="Perez-Perez G.I."/>
            <person name="Goldstein E.J."/>
            <person name="Blaser M.J."/>
        </authorList>
    </citation>
    <scope>NUCLEOTIDE SEQUENCE [LARGE SCALE GENOMIC DNA]</scope>
    <source>
        <strain evidence="12 13">NYU-BL-A3</strain>
    </source>
</reference>
<dbReference type="SMART" id="SM00533">
    <property type="entry name" value="MUTSd"/>
    <property type="match status" value="1"/>
</dbReference>
<dbReference type="InterPro" id="IPR007696">
    <property type="entry name" value="DNA_mismatch_repair_MutS_core"/>
</dbReference>
<dbReference type="SMART" id="SM00534">
    <property type="entry name" value="MUTSac"/>
    <property type="match status" value="1"/>
</dbReference>
<dbReference type="GO" id="GO:0006298">
    <property type="term" value="P:mismatch repair"/>
    <property type="evidence" value="ECO:0007669"/>
    <property type="project" value="UniProtKB-UniRule"/>
</dbReference>
<dbReference type="GO" id="GO:0005524">
    <property type="term" value="F:ATP binding"/>
    <property type="evidence" value="ECO:0007669"/>
    <property type="project" value="UniProtKB-UniRule"/>
</dbReference>
<name>A0A1U7NH40_9FIRM</name>
<feature type="binding site" evidence="9">
    <location>
        <begin position="604"/>
        <end position="611"/>
    </location>
    <ligand>
        <name>ATP</name>
        <dbReference type="ChEBI" id="CHEBI:30616"/>
    </ligand>
</feature>
<dbReference type="InterPro" id="IPR000432">
    <property type="entry name" value="DNA_mismatch_repair_MutS_C"/>
</dbReference>
<dbReference type="SUPFAM" id="SSF48334">
    <property type="entry name" value="DNA repair protein MutS, domain III"/>
    <property type="match status" value="1"/>
</dbReference>
<dbReference type="HAMAP" id="MF_00096">
    <property type="entry name" value="MutS"/>
    <property type="match status" value="1"/>
</dbReference>
<evidence type="ECO:0000256" key="1">
    <source>
        <dbReference type="ARBA" id="ARBA00006271"/>
    </source>
</evidence>
<evidence type="ECO:0000256" key="8">
    <source>
        <dbReference type="ARBA" id="ARBA00024647"/>
    </source>
</evidence>
<dbReference type="InterPro" id="IPR036678">
    <property type="entry name" value="MutS_con_dom_sf"/>
</dbReference>
<keyword evidence="7 9" id="KW-0234">DNA repair</keyword>
<dbReference type="InterPro" id="IPR005748">
    <property type="entry name" value="DNA_mismatch_repair_MutS"/>
</dbReference>
<keyword evidence="5 9" id="KW-0067">ATP-binding</keyword>
<dbReference type="Gene3D" id="3.40.50.300">
    <property type="entry name" value="P-loop containing nucleotide triphosphate hydrolases"/>
    <property type="match status" value="1"/>
</dbReference>
<dbReference type="InterPro" id="IPR045076">
    <property type="entry name" value="MutS"/>
</dbReference>
<dbReference type="AlphaFoldDB" id="A0A1U7NH40"/>
<evidence type="ECO:0000256" key="10">
    <source>
        <dbReference type="SAM" id="Coils"/>
    </source>
</evidence>
<dbReference type="InterPro" id="IPR017261">
    <property type="entry name" value="DNA_mismatch_repair_MutS/MSH"/>
</dbReference>
<dbReference type="InterPro" id="IPR007861">
    <property type="entry name" value="DNA_mismatch_repair_MutS_clamp"/>
</dbReference>
<comment type="caution">
    <text evidence="12">The sequence shown here is derived from an EMBL/GenBank/DDBJ whole genome shotgun (WGS) entry which is preliminary data.</text>
</comment>
<dbReference type="SUPFAM" id="SSF53150">
    <property type="entry name" value="DNA repair protein MutS, domain II"/>
    <property type="match status" value="1"/>
</dbReference>
<dbReference type="Pfam" id="PF05192">
    <property type="entry name" value="MutS_III"/>
    <property type="match status" value="1"/>
</dbReference>
<proteinExistence type="inferred from homology"/>
<dbReference type="Gene3D" id="1.10.1420.10">
    <property type="match status" value="2"/>
</dbReference>
<dbReference type="OrthoDB" id="9802448at2"/>
<dbReference type="SUPFAM" id="SSF55271">
    <property type="entry name" value="DNA repair protein MutS, domain I"/>
    <property type="match status" value="1"/>
</dbReference>
<dbReference type="GeneID" id="82202489"/>
<evidence type="ECO:0000256" key="5">
    <source>
        <dbReference type="ARBA" id="ARBA00022840"/>
    </source>
</evidence>
<evidence type="ECO:0000256" key="4">
    <source>
        <dbReference type="ARBA" id="ARBA00022763"/>
    </source>
</evidence>
<keyword evidence="4 9" id="KW-0227">DNA damage</keyword>
<dbReference type="Pfam" id="PF00488">
    <property type="entry name" value="MutS_V"/>
    <property type="match status" value="1"/>
</dbReference>
<keyword evidence="10" id="KW-0175">Coiled coil</keyword>